<gene>
    <name evidence="2" type="ORF">RM531_03830</name>
</gene>
<feature type="chain" id="PRO_5046670947" evidence="1">
    <location>
        <begin position="19"/>
        <end position="81"/>
    </location>
</feature>
<evidence type="ECO:0000256" key="1">
    <source>
        <dbReference type="SAM" id="SignalP"/>
    </source>
</evidence>
<keyword evidence="1" id="KW-0732">Signal</keyword>
<accession>A0ABU3B8H5</accession>
<protein>
    <submittedName>
        <fullName evidence="2">DUF3613 domain-containing protein</fullName>
    </submittedName>
</protein>
<name>A0ABU3B8H5_9GAMM</name>
<keyword evidence="3" id="KW-1185">Reference proteome</keyword>
<evidence type="ECO:0000313" key="3">
    <source>
        <dbReference type="Proteomes" id="UP001259982"/>
    </source>
</evidence>
<feature type="signal peptide" evidence="1">
    <location>
        <begin position="1"/>
        <end position="18"/>
    </location>
</feature>
<sequence length="81" mass="9269">MKKMIFVSLMLLPLYAWAGEVTDVGDTTRNALDKQRRGVGAVENRPMLKDVADRTYERYLESFTYPIPERFESTDSFSAGD</sequence>
<comment type="caution">
    <text evidence="2">The sequence shown here is derived from an EMBL/GenBank/DDBJ whole genome shotgun (WGS) entry which is preliminary data.</text>
</comment>
<dbReference type="RefSeq" id="WP_311657444.1">
    <property type="nucleotide sequence ID" value="NZ_JAVRHY010000003.1"/>
</dbReference>
<dbReference type="EMBL" id="JAVRHY010000003">
    <property type="protein sequence ID" value="MDT0617593.1"/>
    <property type="molecule type" value="Genomic_DNA"/>
</dbReference>
<reference evidence="2 3" key="1">
    <citation type="submission" date="2023-09" db="EMBL/GenBank/DDBJ databases">
        <authorList>
            <person name="Rey-Velasco X."/>
        </authorList>
    </citation>
    <scope>NUCLEOTIDE SEQUENCE [LARGE SCALE GENOMIC DNA]</scope>
    <source>
        <strain evidence="2 3">P385</strain>
    </source>
</reference>
<dbReference type="InterPro" id="IPR022053">
    <property type="entry name" value="DUF3613"/>
</dbReference>
<evidence type="ECO:0000313" key="2">
    <source>
        <dbReference type="EMBL" id="MDT0617593.1"/>
    </source>
</evidence>
<organism evidence="2 3">
    <name type="scientific">Spectribacter acetivorans</name>
    <dbReference type="NCBI Taxonomy" id="3075603"/>
    <lineage>
        <taxon>Bacteria</taxon>
        <taxon>Pseudomonadati</taxon>
        <taxon>Pseudomonadota</taxon>
        <taxon>Gammaproteobacteria</taxon>
        <taxon>Salinisphaerales</taxon>
        <taxon>Salinisphaeraceae</taxon>
        <taxon>Spectribacter</taxon>
    </lineage>
</organism>
<proteinExistence type="predicted"/>
<dbReference type="Proteomes" id="UP001259982">
    <property type="component" value="Unassembled WGS sequence"/>
</dbReference>
<dbReference type="Pfam" id="PF12266">
    <property type="entry name" value="DUF3613"/>
    <property type="match status" value="1"/>
</dbReference>